<sequence length="168" mass="19609">MNNHLLEFLFFVFFFEPLLKISKNMQKFSILILAVIGFLAISWTCVQADNEGGFEEDRSEALEFLRRTIFHPTLTKCEEQKREAKEDYEERCEPSNPIYRNKGTERNCPDLNTWDAFKNYEIGDGLPTLDDLKPNIKLPKLPKLPTRDEVSDRIYNKVTGLKKRSISS</sequence>
<evidence type="ECO:0000313" key="1">
    <source>
        <dbReference type="EMBL" id="CAF0963085.1"/>
    </source>
</evidence>
<organism evidence="1 2">
    <name type="scientific">Rotaria sordida</name>
    <dbReference type="NCBI Taxonomy" id="392033"/>
    <lineage>
        <taxon>Eukaryota</taxon>
        <taxon>Metazoa</taxon>
        <taxon>Spiralia</taxon>
        <taxon>Gnathifera</taxon>
        <taxon>Rotifera</taxon>
        <taxon>Eurotatoria</taxon>
        <taxon>Bdelloidea</taxon>
        <taxon>Philodinida</taxon>
        <taxon>Philodinidae</taxon>
        <taxon>Rotaria</taxon>
    </lineage>
</organism>
<dbReference type="AlphaFoldDB" id="A0A814E4Z8"/>
<comment type="caution">
    <text evidence="1">The sequence shown here is derived from an EMBL/GenBank/DDBJ whole genome shotgun (WGS) entry which is preliminary data.</text>
</comment>
<dbReference type="EMBL" id="CAJNOT010000385">
    <property type="protein sequence ID" value="CAF0963085.1"/>
    <property type="molecule type" value="Genomic_DNA"/>
</dbReference>
<protein>
    <submittedName>
        <fullName evidence="1">Uncharacterized protein</fullName>
    </submittedName>
</protein>
<gene>
    <name evidence="1" type="ORF">ZHD862_LOCUS10626</name>
</gene>
<accession>A0A814E4Z8</accession>
<name>A0A814E4Z8_9BILA</name>
<reference evidence="1" key="1">
    <citation type="submission" date="2021-02" db="EMBL/GenBank/DDBJ databases">
        <authorList>
            <person name="Nowell W R."/>
        </authorList>
    </citation>
    <scope>NUCLEOTIDE SEQUENCE</scope>
</reference>
<dbReference type="Proteomes" id="UP000663864">
    <property type="component" value="Unassembled WGS sequence"/>
</dbReference>
<proteinExistence type="predicted"/>
<evidence type="ECO:0000313" key="2">
    <source>
        <dbReference type="Proteomes" id="UP000663864"/>
    </source>
</evidence>